<evidence type="ECO:0008006" key="4">
    <source>
        <dbReference type="Google" id="ProtNLM"/>
    </source>
</evidence>
<dbReference type="AlphaFoldDB" id="A0A940Y5H6"/>
<keyword evidence="3" id="KW-1185">Reference proteome</keyword>
<evidence type="ECO:0000313" key="2">
    <source>
        <dbReference type="EMBL" id="MBQ0930564.1"/>
    </source>
</evidence>
<dbReference type="EMBL" id="JAGQDD010000004">
    <property type="protein sequence ID" value="MBQ0930564.1"/>
    <property type="molecule type" value="Genomic_DNA"/>
</dbReference>
<feature type="signal peptide" evidence="1">
    <location>
        <begin position="1"/>
        <end position="23"/>
    </location>
</feature>
<name>A0A940Y5H6_9BURK</name>
<sequence>MKRCLGVLAVVLAWVAASGHAAAAPRYELVDLGVLRQGDQSEAKAINNADEIVGVAYQSGGAGYPVRFVHGRAQRLIQHSAPPYRSGQVTAISDAGHITGQLHIGRSTNPVFVTLGDITTQYEPPEGSASAHGINSQGQVVGRRSQPMQPDRAFLMHDGQWQDLPVPQPELPSIAWAINDAGQVAGIVRQTVDGVQGQYGALWQDGVLKETFGLPGSLSTLALAINRQGWVVGSSQVGPHYFQTHAYLHRDGVTIDLETRHGARSYAYGINAAGDVIGDRALAGRSGPFLYSGGRLWWLAKLLPTAQQAQWRLLWVRGINDAGHVVGLARNAEGSLRAVMLRRLDPNPAGR</sequence>
<organism evidence="2 3">
    <name type="scientific">Ideonella alba</name>
    <dbReference type="NCBI Taxonomy" id="2824118"/>
    <lineage>
        <taxon>Bacteria</taxon>
        <taxon>Pseudomonadati</taxon>
        <taxon>Pseudomonadota</taxon>
        <taxon>Betaproteobacteria</taxon>
        <taxon>Burkholderiales</taxon>
        <taxon>Sphaerotilaceae</taxon>
        <taxon>Ideonella</taxon>
    </lineage>
</organism>
<protein>
    <recommendedName>
        <fullName evidence="4">HAF repeat-containing protein</fullName>
    </recommendedName>
</protein>
<dbReference type="InterPro" id="IPR014262">
    <property type="entry name" value="HAF_rpt"/>
</dbReference>
<comment type="caution">
    <text evidence="2">The sequence shown here is derived from an EMBL/GenBank/DDBJ whole genome shotgun (WGS) entry which is preliminary data.</text>
</comment>
<evidence type="ECO:0000313" key="3">
    <source>
        <dbReference type="Proteomes" id="UP000676246"/>
    </source>
</evidence>
<evidence type="ECO:0000256" key="1">
    <source>
        <dbReference type="SAM" id="SignalP"/>
    </source>
</evidence>
<reference evidence="2 3" key="1">
    <citation type="submission" date="2021-04" db="EMBL/GenBank/DDBJ databases">
        <title>The genome sequence of Ideonella sp. 3Y2.</title>
        <authorList>
            <person name="Liu Y."/>
        </authorList>
    </citation>
    <scope>NUCLEOTIDE SEQUENCE [LARGE SCALE GENOMIC DNA]</scope>
    <source>
        <strain evidence="2 3">3Y2</strain>
    </source>
</reference>
<feature type="chain" id="PRO_5038026097" description="HAF repeat-containing protein" evidence="1">
    <location>
        <begin position="24"/>
        <end position="351"/>
    </location>
</feature>
<dbReference type="RefSeq" id="WP_210853417.1">
    <property type="nucleotide sequence ID" value="NZ_JAGQDD010000004.1"/>
</dbReference>
<gene>
    <name evidence="2" type="ORF">KAK03_08690</name>
</gene>
<dbReference type="Proteomes" id="UP000676246">
    <property type="component" value="Unassembled WGS sequence"/>
</dbReference>
<dbReference type="NCBIfam" id="TIGR02913">
    <property type="entry name" value="HAF_rpt"/>
    <property type="match status" value="1"/>
</dbReference>
<keyword evidence="1" id="KW-0732">Signal</keyword>
<accession>A0A940Y5H6</accession>
<proteinExistence type="predicted"/>